<organism evidence="6 7">
    <name type="scientific">Daphnia magna</name>
    <dbReference type="NCBI Taxonomy" id="35525"/>
    <lineage>
        <taxon>Eukaryota</taxon>
        <taxon>Metazoa</taxon>
        <taxon>Ecdysozoa</taxon>
        <taxon>Arthropoda</taxon>
        <taxon>Crustacea</taxon>
        <taxon>Branchiopoda</taxon>
        <taxon>Diplostraca</taxon>
        <taxon>Cladocera</taxon>
        <taxon>Anomopoda</taxon>
        <taxon>Daphniidae</taxon>
        <taxon>Daphnia</taxon>
    </lineage>
</organism>
<dbReference type="Pfam" id="PF16421">
    <property type="entry name" value="E2F_CC-MB"/>
    <property type="match status" value="1"/>
</dbReference>
<dbReference type="InterPro" id="IPR032198">
    <property type="entry name" value="E2F_CC-MB"/>
</dbReference>
<evidence type="ECO:0000256" key="4">
    <source>
        <dbReference type="ARBA" id="ARBA00023163"/>
    </source>
</evidence>
<evidence type="ECO:0000256" key="3">
    <source>
        <dbReference type="ARBA" id="ARBA00023125"/>
    </source>
</evidence>
<dbReference type="OrthoDB" id="1743261at2759"/>
<dbReference type="InterPro" id="IPR015633">
    <property type="entry name" value="E2F"/>
</dbReference>
<comment type="similarity">
    <text evidence="1 5">Belongs to the E2F/DP family.</text>
</comment>
<proteinExistence type="inferred from homology"/>
<dbReference type="Proteomes" id="UP000076858">
    <property type="component" value="Unassembled WGS sequence"/>
</dbReference>
<dbReference type="Pfam" id="PF02319">
    <property type="entry name" value="WHD_E2F_TDP"/>
    <property type="match status" value="1"/>
</dbReference>
<dbReference type="InterPro" id="IPR003316">
    <property type="entry name" value="E2F_WHTH_DNA-bd_dom"/>
</dbReference>
<evidence type="ECO:0000256" key="5">
    <source>
        <dbReference type="RuleBase" id="RU003796"/>
    </source>
</evidence>
<dbReference type="CDD" id="cd14660">
    <property type="entry name" value="E2F_DD"/>
    <property type="match status" value="1"/>
</dbReference>
<dbReference type="SMART" id="SM01372">
    <property type="entry name" value="E2F_TDP"/>
    <property type="match status" value="1"/>
</dbReference>
<dbReference type="GO" id="GO:0046983">
    <property type="term" value="F:protein dimerization activity"/>
    <property type="evidence" value="ECO:0007669"/>
    <property type="project" value="InterPro"/>
</dbReference>
<evidence type="ECO:0000256" key="2">
    <source>
        <dbReference type="ARBA" id="ARBA00023015"/>
    </source>
</evidence>
<keyword evidence="7" id="KW-1185">Reference proteome</keyword>
<dbReference type="FunFam" id="1.10.10.10:FF:000008">
    <property type="entry name" value="E2F transcription factor 1"/>
    <property type="match status" value="1"/>
</dbReference>
<sequence length="283" mass="31978">MADLNAASRFEKSLGLLTTRFVNLLQEARDGVLDLKVAADTLAVRQKRRIYDITNVLEGIGLIEKKSKNSIQWRGAGPGCNTQEIGEKLAQLRNEVASLDTLEKNLDQHKQWIQQSFRNTSEDSVNSRLAYITHDDLCSSFEGDTLLAIRAPPHTHLEVPIPEEDQKRQYQIHLKSQTVPIHVMLVNKDNEGTSPIAVPVPPPKRFLTETRRSPRKSQSQDQQEPSLKPMQSTGADAEDAEMEELVSDSFLRLSPPPSERDYYFHLDENEGLTDLFDMPISSF</sequence>
<dbReference type="GO" id="GO:0000978">
    <property type="term" value="F:RNA polymerase II cis-regulatory region sequence-specific DNA binding"/>
    <property type="evidence" value="ECO:0007669"/>
    <property type="project" value="InterPro"/>
</dbReference>
<name>A0A0N8CXB6_9CRUS</name>
<keyword evidence="5" id="KW-0539">Nucleus</keyword>
<dbReference type="AlphaFoldDB" id="A0A0N8CXB6"/>
<dbReference type="Gene3D" id="6.10.250.540">
    <property type="match status" value="1"/>
</dbReference>
<dbReference type="SUPFAM" id="SSF46785">
    <property type="entry name" value="Winged helix' DNA-binding domain"/>
    <property type="match status" value="1"/>
</dbReference>
<dbReference type="PANTHER" id="PTHR12081:SF18">
    <property type="entry name" value="TRANSCRIPTION FACTOR E2F2-RELATED"/>
    <property type="match status" value="1"/>
</dbReference>
<dbReference type="GO" id="GO:0000981">
    <property type="term" value="F:DNA-binding transcription factor activity, RNA polymerase II-specific"/>
    <property type="evidence" value="ECO:0007669"/>
    <property type="project" value="TreeGrafter"/>
</dbReference>
<reference evidence="6 7" key="1">
    <citation type="submission" date="2016-03" db="EMBL/GenBank/DDBJ databases">
        <title>EvidentialGene: Evidence-directed Construction of Genes on Genomes.</title>
        <authorList>
            <person name="Gilbert D.G."/>
            <person name="Choi J.-H."/>
            <person name="Mockaitis K."/>
            <person name="Colbourne J."/>
            <person name="Pfrender M."/>
        </authorList>
    </citation>
    <scope>NUCLEOTIDE SEQUENCE [LARGE SCALE GENOMIC DNA]</scope>
    <source>
        <strain evidence="6 7">Xinb3</strain>
        <tissue evidence="6">Complete organism</tissue>
    </source>
</reference>
<accession>A0A0N8CXB6</accession>
<dbReference type="InterPro" id="IPR036388">
    <property type="entry name" value="WH-like_DNA-bd_sf"/>
</dbReference>
<dbReference type="InterPro" id="IPR037241">
    <property type="entry name" value="E2F-DP_heterodim"/>
</dbReference>
<comment type="subcellular location">
    <subcellularLocation>
        <location evidence="5">Nucleus</location>
    </subcellularLocation>
</comment>
<dbReference type="InterPro" id="IPR036390">
    <property type="entry name" value="WH_DNA-bd_sf"/>
</dbReference>
<dbReference type="Gene3D" id="1.10.10.10">
    <property type="entry name" value="Winged helix-like DNA-binding domain superfamily/Winged helix DNA-binding domain"/>
    <property type="match status" value="1"/>
</dbReference>
<evidence type="ECO:0000313" key="7">
    <source>
        <dbReference type="Proteomes" id="UP000076858"/>
    </source>
</evidence>
<dbReference type="GO" id="GO:0090575">
    <property type="term" value="C:RNA polymerase II transcription regulator complex"/>
    <property type="evidence" value="ECO:0007669"/>
    <property type="project" value="TreeGrafter"/>
</dbReference>
<comment type="caution">
    <text evidence="6">The sequence shown here is derived from an EMBL/GenBank/DDBJ whole genome shotgun (WGS) entry which is preliminary data.</text>
</comment>
<evidence type="ECO:0000256" key="1">
    <source>
        <dbReference type="ARBA" id="ARBA00010940"/>
    </source>
</evidence>
<evidence type="ECO:0000313" key="6">
    <source>
        <dbReference type="EMBL" id="KZS06938.1"/>
    </source>
</evidence>
<keyword evidence="2 5" id="KW-0805">Transcription regulation</keyword>
<keyword evidence="4 5" id="KW-0804">Transcription</keyword>
<dbReference type="EMBL" id="LRGB01002580">
    <property type="protein sequence ID" value="KZS06938.1"/>
    <property type="molecule type" value="Genomic_DNA"/>
</dbReference>
<dbReference type="STRING" id="35525.A0A0N8CXB6"/>
<keyword evidence="3 5" id="KW-0238">DNA-binding</keyword>
<gene>
    <name evidence="6" type="ORF">APZ42_029459</name>
</gene>
<dbReference type="SUPFAM" id="SSF144074">
    <property type="entry name" value="E2F-DP heterodimerization region"/>
    <property type="match status" value="1"/>
</dbReference>
<protein>
    <submittedName>
        <fullName evidence="6">Transcription factor E2F4</fullName>
    </submittedName>
</protein>
<dbReference type="PANTHER" id="PTHR12081">
    <property type="entry name" value="TRANSCRIPTION FACTOR E2F"/>
    <property type="match status" value="1"/>
</dbReference>